<name>A0ABQ1U2Q1_9NOCA</name>
<protein>
    <submittedName>
        <fullName evidence="2">Uncharacterized protein</fullName>
    </submittedName>
</protein>
<comment type="caution">
    <text evidence="2">The sequence shown here is derived from an EMBL/GenBank/DDBJ whole genome shotgun (WGS) entry which is preliminary data.</text>
</comment>
<gene>
    <name evidence="2" type="ORF">GCM10007298_01300</name>
</gene>
<reference evidence="3" key="1">
    <citation type="journal article" date="2019" name="Int. J. Syst. Evol. Microbiol.">
        <title>The Global Catalogue of Microorganisms (GCM) 10K type strain sequencing project: providing services to taxonomists for standard genome sequencing and annotation.</title>
        <authorList>
            <consortium name="The Broad Institute Genomics Platform"/>
            <consortium name="The Broad Institute Genome Sequencing Center for Infectious Disease"/>
            <person name="Wu L."/>
            <person name="Ma J."/>
        </authorList>
    </citation>
    <scope>NUCLEOTIDE SEQUENCE [LARGE SCALE GENOMIC DNA]</scope>
    <source>
        <strain evidence="3">CCM 7855</strain>
    </source>
</reference>
<feature type="transmembrane region" description="Helical" evidence="1">
    <location>
        <begin position="12"/>
        <end position="37"/>
    </location>
</feature>
<keyword evidence="1" id="KW-1133">Transmembrane helix</keyword>
<evidence type="ECO:0000313" key="2">
    <source>
        <dbReference type="EMBL" id="GGF09127.1"/>
    </source>
</evidence>
<organism evidence="2 3">
    <name type="scientific">Williamsia phyllosphaerae</name>
    <dbReference type="NCBI Taxonomy" id="885042"/>
    <lineage>
        <taxon>Bacteria</taxon>
        <taxon>Bacillati</taxon>
        <taxon>Actinomycetota</taxon>
        <taxon>Actinomycetes</taxon>
        <taxon>Mycobacteriales</taxon>
        <taxon>Nocardiaceae</taxon>
        <taxon>Williamsia</taxon>
    </lineage>
</organism>
<evidence type="ECO:0000256" key="1">
    <source>
        <dbReference type="SAM" id="Phobius"/>
    </source>
</evidence>
<feature type="transmembrane region" description="Helical" evidence="1">
    <location>
        <begin position="49"/>
        <end position="72"/>
    </location>
</feature>
<sequence length="82" mass="8906">MIMPEQNRAAVAIVSYAGVLYAAVAVFAVTLFYSTAVDHGPRHEYPLEHWILAAGFSALVAGTLLFAVNALLRDTRTARTRT</sequence>
<keyword evidence="1" id="KW-0472">Membrane</keyword>
<keyword evidence="1" id="KW-0812">Transmembrane</keyword>
<evidence type="ECO:0000313" key="3">
    <source>
        <dbReference type="Proteomes" id="UP000632454"/>
    </source>
</evidence>
<accession>A0ABQ1U2Q1</accession>
<dbReference type="Proteomes" id="UP000632454">
    <property type="component" value="Unassembled WGS sequence"/>
</dbReference>
<dbReference type="EMBL" id="BMCS01000001">
    <property type="protein sequence ID" value="GGF09127.1"/>
    <property type="molecule type" value="Genomic_DNA"/>
</dbReference>
<proteinExistence type="predicted"/>
<keyword evidence="3" id="KW-1185">Reference proteome</keyword>